<feature type="transmembrane region" description="Helical" evidence="8">
    <location>
        <begin position="23"/>
        <end position="41"/>
    </location>
</feature>
<feature type="transmembrane region" description="Helical" evidence="8">
    <location>
        <begin position="168"/>
        <end position="186"/>
    </location>
</feature>
<feature type="transmembrane region" description="Helical" evidence="8">
    <location>
        <begin position="140"/>
        <end position="162"/>
    </location>
</feature>
<evidence type="ECO:0000256" key="8">
    <source>
        <dbReference type="SAM" id="Phobius"/>
    </source>
</evidence>
<keyword evidence="4" id="KW-1003">Cell membrane</keyword>
<evidence type="ECO:0000256" key="3">
    <source>
        <dbReference type="ARBA" id="ARBA00022448"/>
    </source>
</evidence>
<evidence type="ECO:0000256" key="2">
    <source>
        <dbReference type="ARBA" id="ARBA00010735"/>
    </source>
</evidence>
<keyword evidence="10" id="KW-1185">Reference proteome</keyword>
<protein>
    <submittedName>
        <fullName evidence="9">AzlC family ABC transporter permease</fullName>
    </submittedName>
</protein>
<feature type="transmembrane region" description="Helical" evidence="8">
    <location>
        <begin position="216"/>
        <end position="235"/>
    </location>
</feature>
<keyword evidence="7 8" id="KW-0472">Membrane</keyword>
<gene>
    <name evidence="9" type="ORF">ACFPGP_21880</name>
</gene>
<evidence type="ECO:0000256" key="7">
    <source>
        <dbReference type="ARBA" id="ARBA00023136"/>
    </source>
</evidence>
<evidence type="ECO:0000256" key="5">
    <source>
        <dbReference type="ARBA" id="ARBA00022692"/>
    </source>
</evidence>
<comment type="similarity">
    <text evidence="2">Belongs to the AzlC family.</text>
</comment>
<name>A0ABW0BR53_9ACTN</name>
<evidence type="ECO:0000313" key="9">
    <source>
        <dbReference type="EMBL" id="MFC5179347.1"/>
    </source>
</evidence>
<evidence type="ECO:0000256" key="6">
    <source>
        <dbReference type="ARBA" id="ARBA00022989"/>
    </source>
</evidence>
<feature type="transmembrane region" description="Helical" evidence="8">
    <location>
        <begin position="48"/>
        <end position="71"/>
    </location>
</feature>
<dbReference type="EMBL" id="JBHSKD010000027">
    <property type="protein sequence ID" value="MFC5179347.1"/>
    <property type="molecule type" value="Genomic_DNA"/>
</dbReference>
<feature type="transmembrane region" description="Helical" evidence="8">
    <location>
        <begin position="77"/>
        <end position="97"/>
    </location>
</feature>
<comment type="subcellular location">
    <subcellularLocation>
        <location evidence="1">Cell membrane</location>
        <topology evidence="1">Multi-pass membrane protein</topology>
    </subcellularLocation>
</comment>
<evidence type="ECO:0000313" key="10">
    <source>
        <dbReference type="Proteomes" id="UP001596087"/>
    </source>
</evidence>
<dbReference type="Pfam" id="PF03591">
    <property type="entry name" value="AzlC"/>
    <property type="match status" value="1"/>
</dbReference>
<dbReference type="PANTHER" id="PTHR34979">
    <property type="entry name" value="INNER MEMBRANE PROTEIN YGAZ"/>
    <property type="match status" value="1"/>
</dbReference>
<accession>A0ABW0BR53</accession>
<sequence>MLPETGTPVGTWSTAVRAASRDLLPFLITLVPFALVVGVTAQQTRVGALGGLAGGFAIYAGTAQLSAMSLLGAGAPVATVVVTVAIINARLPLYAAALERHFRPQPRWFRWVGPHFIVDQTYVLVSARDDLDHPTCFRRYWLSIAAVLSVVWLTSIAAGLVVGHRLPTSSPVLAFAPAALFIPLLVARLTERTSTTAAVAAVVTTAAVHLSGLVPAGLPVLVGAVSGTVAAATMARRTS</sequence>
<evidence type="ECO:0000256" key="1">
    <source>
        <dbReference type="ARBA" id="ARBA00004651"/>
    </source>
</evidence>
<dbReference type="PANTHER" id="PTHR34979:SF1">
    <property type="entry name" value="INNER MEMBRANE PROTEIN YGAZ"/>
    <property type="match status" value="1"/>
</dbReference>
<keyword evidence="3" id="KW-0813">Transport</keyword>
<reference evidence="10" key="1">
    <citation type="journal article" date="2019" name="Int. J. Syst. Evol. Microbiol.">
        <title>The Global Catalogue of Microorganisms (GCM) 10K type strain sequencing project: providing services to taxonomists for standard genome sequencing and annotation.</title>
        <authorList>
            <consortium name="The Broad Institute Genomics Platform"/>
            <consortium name="The Broad Institute Genome Sequencing Center for Infectious Disease"/>
            <person name="Wu L."/>
            <person name="Ma J."/>
        </authorList>
    </citation>
    <scope>NUCLEOTIDE SEQUENCE [LARGE SCALE GENOMIC DNA]</scope>
    <source>
        <strain evidence="10">DFY41</strain>
    </source>
</reference>
<proteinExistence type="inferred from homology"/>
<dbReference type="InterPro" id="IPR011606">
    <property type="entry name" value="Brnchd-chn_aa_trnsp_permease"/>
</dbReference>
<comment type="caution">
    <text evidence="9">The sequence shown here is derived from an EMBL/GenBank/DDBJ whole genome shotgun (WGS) entry which is preliminary data.</text>
</comment>
<dbReference type="Proteomes" id="UP001596087">
    <property type="component" value="Unassembled WGS sequence"/>
</dbReference>
<keyword evidence="5 8" id="KW-0812">Transmembrane</keyword>
<dbReference type="RefSeq" id="WP_378593405.1">
    <property type="nucleotide sequence ID" value="NZ_JBHSKD010000027.1"/>
</dbReference>
<keyword evidence="6 8" id="KW-1133">Transmembrane helix</keyword>
<evidence type="ECO:0000256" key="4">
    <source>
        <dbReference type="ARBA" id="ARBA00022475"/>
    </source>
</evidence>
<organism evidence="9 10">
    <name type="scientific">Nocardioides taihuensis</name>
    <dbReference type="NCBI Taxonomy" id="1835606"/>
    <lineage>
        <taxon>Bacteria</taxon>
        <taxon>Bacillati</taxon>
        <taxon>Actinomycetota</taxon>
        <taxon>Actinomycetes</taxon>
        <taxon>Propionibacteriales</taxon>
        <taxon>Nocardioidaceae</taxon>
        <taxon>Nocardioides</taxon>
    </lineage>
</organism>